<name>A0A371PPP2_STRIH</name>
<proteinExistence type="predicted"/>
<protein>
    <submittedName>
        <fullName evidence="1">Uncharacterized protein</fullName>
    </submittedName>
</protein>
<dbReference type="Proteomes" id="UP000262477">
    <property type="component" value="Unassembled WGS sequence"/>
</dbReference>
<dbReference type="OrthoDB" id="3989267at2"/>
<evidence type="ECO:0000313" key="1">
    <source>
        <dbReference type="EMBL" id="REK84488.1"/>
    </source>
</evidence>
<organism evidence="1 2">
    <name type="scientific">Streptomyces inhibens</name>
    <dbReference type="NCBI Taxonomy" id="2293571"/>
    <lineage>
        <taxon>Bacteria</taxon>
        <taxon>Bacillati</taxon>
        <taxon>Actinomycetota</taxon>
        <taxon>Actinomycetes</taxon>
        <taxon>Kitasatosporales</taxon>
        <taxon>Streptomycetaceae</taxon>
        <taxon>Streptomyces</taxon>
    </lineage>
</organism>
<dbReference type="EMBL" id="QUAC01000484">
    <property type="protein sequence ID" value="REK84488.1"/>
    <property type="molecule type" value="Genomic_DNA"/>
</dbReference>
<accession>A0A371PPP2</accession>
<dbReference type="AlphaFoldDB" id="A0A371PPP2"/>
<sequence length="212" mass="24750">MKAQGQTVEFRVLQEKDRSEHIPTDKELAEAKKSSWIRIPRYDYTPSERLRIALSGGQWHHGSEWADSSECPLEEQLAEIVHEIGLRGEAAERKRLAEVEEARQRRLRWEAAMAEARDQYAEDYRIRHLESQEAAWRRATRLSEYLEAARAHMATLPPGPERRKAEEWMEWATGHVARVDPMVQQLRLPDIPEPRADDLKPFLRGWSPFGAY</sequence>
<gene>
    <name evidence="1" type="ORF">DY245_43240</name>
</gene>
<keyword evidence="2" id="KW-1185">Reference proteome</keyword>
<comment type="caution">
    <text evidence="1">The sequence shown here is derived from an EMBL/GenBank/DDBJ whole genome shotgun (WGS) entry which is preliminary data.</text>
</comment>
<evidence type="ECO:0000313" key="2">
    <source>
        <dbReference type="Proteomes" id="UP000262477"/>
    </source>
</evidence>
<reference evidence="1 2" key="1">
    <citation type="submission" date="2018-08" db="EMBL/GenBank/DDBJ databases">
        <title>Streptomyces NEAU-D10 sp. nov., a novel Actinomycete isolated from soil.</title>
        <authorList>
            <person name="Jin L."/>
        </authorList>
    </citation>
    <scope>NUCLEOTIDE SEQUENCE [LARGE SCALE GENOMIC DNA]</scope>
    <source>
        <strain evidence="1 2">NEAU-D10</strain>
    </source>
</reference>